<evidence type="ECO:0000313" key="1">
    <source>
        <dbReference type="EMBL" id="KAJ2997327.1"/>
    </source>
</evidence>
<reference evidence="1" key="1">
    <citation type="submission" date="2022-10" db="EMBL/GenBank/DDBJ databases">
        <title>Genome Sequence of Xylaria curta.</title>
        <authorList>
            <person name="Buettner E."/>
        </authorList>
    </citation>
    <scope>NUCLEOTIDE SEQUENCE</scope>
    <source>
        <strain evidence="1">Babe10</strain>
    </source>
</reference>
<dbReference type="Proteomes" id="UP001143856">
    <property type="component" value="Unassembled WGS sequence"/>
</dbReference>
<organism evidence="1 2">
    <name type="scientific">Xylaria curta</name>
    <dbReference type="NCBI Taxonomy" id="42375"/>
    <lineage>
        <taxon>Eukaryota</taxon>
        <taxon>Fungi</taxon>
        <taxon>Dikarya</taxon>
        <taxon>Ascomycota</taxon>
        <taxon>Pezizomycotina</taxon>
        <taxon>Sordariomycetes</taxon>
        <taxon>Xylariomycetidae</taxon>
        <taxon>Xylariales</taxon>
        <taxon>Xylariaceae</taxon>
        <taxon>Xylaria</taxon>
    </lineage>
</organism>
<keyword evidence="2" id="KW-1185">Reference proteome</keyword>
<dbReference type="EMBL" id="JAPDGR010000061">
    <property type="protein sequence ID" value="KAJ2997327.1"/>
    <property type="molecule type" value="Genomic_DNA"/>
</dbReference>
<gene>
    <name evidence="1" type="ORF">NUW58_g682</name>
</gene>
<evidence type="ECO:0000313" key="2">
    <source>
        <dbReference type="Proteomes" id="UP001143856"/>
    </source>
</evidence>
<proteinExistence type="predicted"/>
<name>A0ACC1PNA5_9PEZI</name>
<sequence length="392" mass="44314">MDDYEYEQFANEYLQFPPSIDEGDYPATIDPALLQFSDPALEFLIEQQQQQQPELDDQSWVRPSGGDFGPDLGPPAHGARFSVDGFNPHSSSSLPIGTAAPNAQGAMHEHATSPDAEEHYVVSENPFKCACGVVFTRLYTLERHIQGADKQRVPGYPCHECPAYQGKNGFRRKDHLVQHLKFFHKYSDDQLSAGTSSRRTRRFNISVCCFSECDYYRGPEFRDLGIDQQNDNRPFDKQSDYTNHMKREHNWSPYPCKVSGCSKVGGNGFFTTGTLEKHYKEKHPKSKVPATTPPDRVKDTARCEYCQKGMNPGSVASHWRLGFEISICETPAKGRLNVHVAVNSWKGGKWYIMKERSAKGKPRVAFALNAWSLDSWRSIMMSVREKQSANGV</sequence>
<accession>A0ACC1PNA5</accession>
<protein>
    <submittedName>
        <fullName evidence="1">Uncharacterized protein</fullName>
    </submittedName>
</protein>
<comment type="caution">
    <text evidence="1">The sequence shown here is derived from an EMBL/GenBank/DDBJ whole genome shotgun (WGS) entry which is preliminary data.</text>
</comment>